<organism evidence="1 2">
    <name type="scientific">Comamonas testosteroni</name>
    <name type="common">Pseudomonas testosteroni</name>
    <dbReference type="NCBI Taxonomy" id="285"/>
    <lineage>
        <taxon>Bacteria</taxon>
        <taxon>Pseudomonadati</taxon>
        <taxon>Pseudomonadota</taxon>
        <taxon>Betaproteobacteria</taxon>
        <taxon>Burkholderiales</taxon>
        <taxon>Comamonadaceae</taxon>
        <taxon>Comamonas</taxon>
    </lineage>
</organism>
<name>A0A5A7MK24_COMTE</name>
<sequence>MRRSWATGHWEHTLFQQVGLWIHGPTHNSCRYDVNNCLVVCNPRGYPMGRLSSQFENDTFDPALLQQQSLEGLWQVSEI</sequence>
<gene>
    <name evidence="1" type="ORF">CTTA_4835</name>
</gene>
<accession>A0A5A7MK24</accession>
<comment type="caution">
    <text evidence="1">The sequence shown here is derived from an EMBL/GenBank/DDBJ whole genome shotgun (WGS) entry which is preliminary data.</text>
</comment>
<protein>
    <submittedName>
        <fullName evidence="1">Uncharacterized protein</fullName>
    </submittedName>
</protein>
<evidence type="ECO:0000313" key="1">
    <source>
        <dbReference type="EMBL" id="GEQ77830.1"/>
    </source>
</evidence>
<dbReference type="AlphaFoldDB" id="A0A5A7MK24"/>
<dbReference type="EMBL" id="BKBW01000019">
    <property type="protein sequence ID" value="GEQ77830.1"/>
    <property type="molecule type" value="Genomic_DNA"/>
</dbReference>
<proteinExistence type="predicted"/>
<reference evidence="1 2" key="1">
    <citation type="journal article" date="2019" name="Microbiol. Resour. Announc.">
        <title>Draft Genome Sequence of Comamonas testosteroni TA441, a Bacterium That Has a Cryptic Phenol Degradation Gene Cluster.</title>
        <authorList>
            <person name="Arai H."/>
            <person name="Ishii M."/>
        </authorList>
    </citation>
    <scope>NUCLEOTIDE SEQUENCE [LARGE SCALE GENOMIC DNA]</scope>
    <source>
        <strain evidence="1 2">TA441</strain>
    </source>
</reference>
<evidence type="ECO:0000313" key="2">
    <source>
        <dbReference type="Proteomes" id="UP000323105"/>
    </source>
</evidence>
<dbReference type="Proteomes" id="UP000323105">
    <property type="component" value="Unassembled WGS sequence"/>
</dbReference>